<dbReference type="EMBL" id="CP022605">
    <property type="protein sequence ID" value="ASV88394.1"/>
    <property type="molecule type" value="Genomic_DNA"/>
</dbReference>
<evidence type="ECO:0000313" key="9">
    <source>
        <dbReference type="Proteomes" id="UP000215256"/>
    </source>
</evidence>
<feature type="chain" id="PRO_5012715805" evidence="6">
    <location>
        <begin position="26"/>
        <end position="398"/>
    </location>
</feature>
<dbReference type="Pfam" id="PF13458">
    <property type="entry name" value="Peripla_BP_6"/>
    <property type="match status" value="1"/>
</dbReference>
<evidence type="ECO:0000256" key="1">
    <source>
        <dbReference type="ARBA" id="ARBA00003630"/>
    </source>
</evidence>
<dbReference type="Proteomes" id="UP000215256">
    <property type="component" value="Plasmid unnamed1"/>
</dbReference>
<evidence type="ECO:0000256" key="4">
    <source>
        <dbReference type="ARBA" id="ARBA00022729"/>
    </source>
</evidence>
<sequence>MTISKTLLKALTTVAALSFFSPALAKEDEILIGLAIAESGFMAAYDSDGTKSVKLWIDDQNAKGGLLGRKIKSITVDTKTDRAQGSRAGQELVDQGVDLLVVSCDYDQGVPAASAAQRAGIPSVFLCAMDPKAGVQGAGALAFTSTIAAQVQGAAGAGWINSKHGAKTYYSLLDTTTEFDKSVCAGFEWAAKEVGMESIGSDTFKNDDLSIQSQITRILSLPKKPDVIALCSWIPGGASAVLQLRSAGLTMPIIATSSFDGTYWTDAVPNLDNLYVPVQASVHGNDPRPEVNAYIDRFKEKFGEAPATMYGVPIYPFMELWGAAVSKVGNTDGASVVHELETLKDAPTIIGPMSFTPEWHIQRDAEIVMLGFKDRKPVALDTYRFGKPIPTNVLFRTK</sequence>
<evidence type="ECO:0000256" key="5">
    <source>
        <dbReference type="ARBA" id="ARBA00022970"/>
    </source>
</evidence>
<dbReference type="PANTHER" id="PTHR30483">
    <property type="entry name" value="LEUCINE-SPECIFIC-BINDING PROTEIN"/>
    <property type="match status" value="1"/>
</dbReference>
<comment type="similarity">
    <text evidence="2">Belongs to the leucine-binding protein family.</text>
</comment>
<dbReference type="OrthoDB" id="9791590at2"/>
<dbReference type="InterPro" id="IPR028082">
    <property type="entry name" value="Peripla_BP_I"/>
</dbReference>
<dbReference type="KEGG" id="och:CES85_3325"/>
<protein>
    <submittedName>
        <fullName evidence="8">Periplasmic binding family protein</fullName>
    </submittedName>
</protein>
<dbReference type="InterPro" id="IPR051010">
    <property type="entry name" value="BCAA_transport"/>
</dbReference>
<name>A0A248UP25_9HYPH</name>
<evidence type="ECO:0000313" key="8">
    <source>
        <dbReference type="EMBL" id="ASV88394.1"/>
    </source>
</evidence>
<proteinExistence type="inferred from homology"/>
<reference evidence="8 9" key="1">
    <citation type="submission" date="2017-07" db="EMBL/GenBank/DDBJ databases">
        <title>Phylogenetic study on the rhizospheric bacterium Ochrobactrum sp. A44.</title>
        <authorList>
            <person name="Krzyzanowska D.M."/>
            <person name="Ossowicki A."/>
            <person name="Rajewska M."/>
            <person name="Maciag T."/>
            <person name="Kaczynski Z."/>
            <person name="Czerwicka M."/>
            <person name="Jafra S."/>
        </authorList>
    </citation>
    <scope>NUCLEOTIDE SEQUENCE [LARGE SCALE GENOMIC DNA]</scope>
    <source>
        <strain evidence="8 9">A44</strain>
        <plasmid evidence="8 9">unnamed1</plasmid>
    </source>
</reference>
<evidence type="ECO:0000256" key="6">
    <source>
        <dbReference type="SAM" id="SignalP"/>
    </source>
</evidence>
<dbReference type="Gene3D" id="3.40.50.2300">
    <property type="match status" value="2"/>
</dbReference>
<dbReference type="AlphaFoldDB" id="A0A248UP25"/>
<feature type="domain" description="Leucine-binding protein" evidence="7">
    <location>
        <begin position="30"/>
        <end position="360"/>
    </location>
</feature>
<dbReference type="GO" id="GO:0006865">
    <property type="term" value="P:amino acid transport"/>
    <property type="evidence" value="ECO:0007669"/>
    <property type="project" value="UniProtKB-KW"/>
</dbReference>
<geneLocation type="plasmid" evidence="8 9">
    <name>unnamed1</name>
</geneLocation>
<gene>
    <name evidence="8" type="ORF">CES85_3325</name>
</gene>
<feature type="signal peptide" evidence="6">
    <location>
        <begin position="1"/>
        <end position="25"/>
    </location>
</feature>
<evidence type="ECO:0000256" key="2">
    <source>
        <dbReference type="ARBA" id="ARBA00010062"/>
    </source>
</evidence>
<evidence type="ECO:0000259" key="7">
    <source>
        <dbReference type="Pfam" id="PF13458"/>
    </source>
</evidence>
<dbReference type="RefSeq" id="WP_095448462.1">
    <property type="nucleotide sequence ID" value="NZ_CP022605.1"/>
</dbReference>
<keyword evidence="3" id="KW-0813">Transport</keyword>
<dbReference type="InterPro" id="IPR028081">
    <property type="entry name" value="Leu-bd"/>
</dbReference>
<accession>A0A248UP25</accession>
<evidence type="ECO:0000256" key="3">
    <source>
        <dbReference type="ARBA" id="ARBA00022448"/>
    </source>
</evidence>
<keyword evidence="5" id="KW-0029">Amino-acid transport</keyword>
<keyword evidence="8" id="KW-0614">Plasmid</keyword>
<comment type="function">
    <text evidence="1">Component of an amino-acid transport system.</text>
</comment>
<dbReference type="SUPFAM" id="SSF53822">
    <property type="entry name" value="Periplasmic binding protein-like I"/>
    <property type="match status" value="1"/>
</dbReference>
<organism evidence="8 9">
    <name type="scientific">Ochrobactrum quorumnocens</name>
    <dbReference type="NCBI Taxonomy" id="271865"/>
    <lineage>
        <taxon>Bacteria</taxon>
        <taxon>Pseudomonadati</taxon>
        <taxon>Pseudomonadota</taxon>
        <taxon>Alphaproteobacteria</taxon>
        <taxon>Hyphomicrobiales</taxon>
        <taxon>Brucellaceae</taxon>
        <taxon>Brucella/Ochrobactrum group</taxon>
        <taxon>Ochrobactrum</taxon>
    </lineage>
</organism>
<keyword evidence="4 6" id="KW-0732">Signal</keyword>
<dbReference type="PANTHER" id="PTHR30483:SF6">
    <property type="entry name" value="PERIPLASMIC BINDING PROTEIN OF ABC TRANSPORTER FOR NATURAL AMINO ACIDS"/>
    <property type="match status" value="1"/>
</dbReference>